<organism evidence="1 2">
    <name type="scientific">Phormidesmis priestleyi</name>
    <dbReference type="NCBI Taxonomy" id="268141"/>
    <lineage>
        <taxon>Bacteria</taxon>
        <taxon>Bacillati</taxon>
        <taxon>Cyanobacteriota</taxon>
        <taxon>Cyanophyceae</taxon>
        <taxon>Leptolyngbyales</taxon>
        <taxon>Leptolyngbyaceae</taxon>
        <taxon>Phormidesmis</taxon>
    </lineage>
</organism>
<accession>A0A2W4XKL0</accession>
<protein>
    <submittedName>
        <fullName evidence="1">Uncharacterized protein</fullName>
    </submittedName>
</protein>
<name>A0A2W4XKL0_9CYAN</name>
<reference evidence="1 2" key="2">
    <citation type="submission" date="2018-06" db="EMBL/GenBank/DDBJ databases">
        <title>Metagenomic assembly of (sub)arctic Cyanobacteria and their associated microbiome from non-axenic cultures.</title>
        <authorList>
            <person name="Baurain D."/>
        </authorList>
    </citation>
    <scope>NUCLEOTIDE SEQUENCE [LARGE SCALE GENOMIC DNA]</scope>
    <source>
        <strain evidence="1">ULC027bin1</strain>
    </source>
</reference>
<dbReference type="AlphaFoldDB" id="A0A2W4XKL0"/>
<proteinExistence type="predicted"/>
<dbReference type="Proteomes" id="UP000249794">
    <property type="component" value="Unassembled WGS sequence"/>
</dbReference>
<reference evidence="2" key="1">
    <citation type="submission" date="2018-04" db="EMBL/GenBank/DDBJ databases">
        <authorList>
            <person name="Cornet L."/>
        </authorList>
    </citation>
    <scope>NUCLEOTIDE SEQUENCE [LARGE SCALE GENOMIC DNA]</scope>
</reference>
<dbReference type="EMBL" id="QBMP01000066">
    <property type="protein sequence ID" value="PZO56607.1"/>
    <property type="molecule type" value="Genomic_DNA"/>
</dbReference>
<evidence type="ECO:0000313" key="2">
    <source>
        <dbReference type="Proteomes" id="UP000249794"/>
    </source>
</evidence>
<sequence>MFLNQPHNAARYVKTIFSSPDIPLFRDEDHESLYYCAVLALYKYNTLINGRKINAHSYNKLRWHIIQLFKWVCRGKLEDVNPTSNKAEKYTDKIIRCLQSDDREYIDKFETCQKIVDMVGLPSDDALKRGKFSADLRAKAAEIIGAG</sequence>
<gene>
    <name evidence="1" type="ORF">DCF15_08360</name>
</gene>
<evidence type="ECO:0000313" key="1">
    <source>
        <dbReference type="EMBL" id="PZO56607.1"/>
    </source>
</evidence>
<comment type="caution">
    <text evidence="1">The sequence shown here is derived from an EMBL/GenBank/DDBJ whole genome shotgun (WGS) entry which is preliminary data.</text>
</comment>